<accession>A0A7H1C080</accession>
<name>A0A7H1C080_9PAST</name>
<feature type="chain" id="PRO_5028985138" evidence="1">
    <location>
        <begin position="22"/>
        <end position="195"/>
    </location>
</feature>
<sequence>MQNQLTILYAFFLLISSSTFADNITLVENARKQIGVTLSYDPKYRKIDFPMGDVPETTGVCTDVVIRAYRQQGLDLQQAVNKDMKSAWAKYPKLWGLKTTDPNIDHRRVPNLETFFSRHGQTLSLTDLSTFQAGDIVTWRLPKNLPHIGIVSDKKSSDGTPLIIHNIGRGTQEEDVLFKYKIVGHYRLPENMKFK</sequence>
<dbReference type="EMBL" id="CP061280">
    <property type="protein sequence ID" value="QNS14385.1"/>
    <property type="molecule type" value="Genomic_DNA"/>
</dbReference>
<protein>
    <submittedName>
        <fullName evidence="2">DUF1287 domain-containing protein</fullName>
    </submittedName>
</protein>
<proteinExistence type="predicted"/>
<reference evidence="2 3" key="1">
    <citation type="submission" date="2020-09" db="EMBL/GenBank/DDBJ databases">
        <title>Mannheimia bovis sp.nov., isolated from a cow.</title>
        <authorList>
            <person name="Li F."/>
        </authorList>
    </citation>
    <scope>NUCLEOTIDE SEQUENCE [LARGE SCALE GENOMIC DNA]</scope>
    <source>
        <strain evidence="2 3">ZY190616</strain>
    </source>
</reference>
<feature type="signal peptide" evidence="1">
    <location>
        <begin position="1"/>
        <end position="21"/>
    </location>
</feature>
<evidence type="ECO:0000313" key="3">
    <source>
        <dbReference type="Proteomes" id="UP000576260"/>
    </source>
</evidence>
<dbReference type="KEGG" id="mbos:ICJ55_06330"/>
<keyword evidence="1" id="KW-0732">Signal</keyword>
<evidence type="ECO:0000313" key="2">
    <source>
        <dbReference type="EMBL" id="QNS14385.1"/>
    </source>
</evidence>
<keyword evidence="3" id="KW-1185">Reference proteome</keyword>
<organism evidence="2 3">
    <name type="scientific">Mannheimia bovis</name>
    <dbReference type="NCBI Taxonomy" id="2770636"/>
    <lineage>
        <taxon>Bacteria</taxon>
        <taxon>Pseudomonadati</taxon>
        <taxon>Pseudomonadota</taxon>
        <taxon>Gammaproteobacteria</taxon>
        <taxon>Pasteurellales</taxon>
        <taxon>Pasteurellaceae</taxon>
        <taxon>Mannheimia</taxon>
    </lineage>
</organism>
<dbReference type="Proteomes" id="UP000576260">
    <property type="component" value="Chromosome"/>
</dbReference>
<dbReference type="PIRSF" id="PIRSF011444">
    <property type="entry name" value="DUF1287"/>
    <property type="match status" value="1"/>
</dbReference>
<gene>
    <name evidence="2" type="ORF">ICJ55_06330</name>
</gene>
<dbReference type="RefSeq" id="WP_188156041.1">
    <property type="nucleotide sequence ID" value="NZ_CP061280.1"/>
</dbReference>
<evidence type="ECO:0000256" key="1">
    <source>
        <dbReference type="SAM" id="SignalP"/>
    </source>
</evidence>
<dbReference type="InterPro" id="IPR009706">
    <property type="entry name" value="DUF1287"/>
</dbReference>
<dbReference type="Pfam" id="PF06940">
    <property type="entry name" value="DUF1287"/>
    <property type="match status" value="1"/>
</dbReference>
<dbReference type="AlphaFoldDB" id="A0A7H1C080"/>